<dbReference type="KEGG" id="sbh:SBI_09110"/>
<dbReference type="PATRIC" id="fig|749414.3.peg.9385"/>
<organism evidence="2 3">
    <name type="scientific">Streptomyces bingchenggensis (strain BCW-1)</name>
    <dbReference type="NCBI Taxonomy" id="749414"/>
    <lineage>
        <taxon>Bacteria</taxon>
        <taxon>Bacillati</taxon>
        <taxon>Actinomycetota</taxon>
        <taxon>Actinomycetes</taxon>
        <taxon>Kitasatosporales</taxon>
        <taxon>Streptomycetaceae</taxon>
        <taxon>Streptomyces</taxon>
    </lineage>
</organism>
<accession>D7C227</accession>
<name>D7C227_STRBB</name>
<evidence type="ECO:0000256" key="1">
    <source>
        <dbReference type="SAM" id="MobiDB-lite"/>
    </source>
</evidence>
<dbReference type="InterPro" id="IPR027417">
    <property type="entry name" value="P-loop_NTPase"/>
</dbReference>
<dbReference type="Gene3D" id="2.40.10.120">
    <property type="match status" value="1"/>
</dbReference>
<proteinExistence type="predicted"/>
<sequence length="1472" mass="159319">MLRMAGGAEVEAGRVAEVIVALGEDRGRRGSGYLIATGTVLTAAHVVDDAVTVAVRFDADRPAERTFQASVAWRHDGIHVAVLTLAGAGPEEVSATPLGRVGEHDAEVRCSAAGFPLHKLRDGDLRDGDARYRDLAHVFATCPAFSNRREGTLELKVDVPPASVGPGRSPWEGMSGAAVFSGGRLVGVVAEHHTFEGPGRLAASHVGRWAEVLEKGLEGAELDRLESLLGHRLRPADLPDVVEHSSPPRTAPDEGTPRPVRGVRTHAQELARGANKKKYLTEDRLPFVHPQQGRHPADPDNLWARLTAPSPGPARGVILIGPAGAGKTRTCFEVAALADRADGWRVLHIAADARVTAADLVAAVSMPPRQNVLLVFDYLDTYAELNLTHLVDELEERESPGTRVACIASVRPGRRSIVERQDRRRLFEWQDMCQDDDYERAVTDRILTSVAPSAVAEFGQVAVAALCGGRRPAVALMRAQAIESGARDGATLRELSTVGSDDLSFWARQRTDEDFPGSPGTGGPGGRVDPAQPRTALLAAAVAAVACAQDRAAVQKAVRYFLDHHEGPKPATGAEGVIGGLVRLGWLLSSDGELDVVHDTVADEFLHKACFPDGPWFQGDTARELFSAALVSTRTLRLAAGHVRRWAADLGAEAQTDVRLVCEDWLDSHALTLGERLSGPAERETGGTALLTLLAGAPWQSGAMAAWDRLVEPWLRTAGQESPPLVRNLFANAVRNTSDAVPERLAAAALDWLRHHRDQAEARGVVEALARATGLPDEQRAAAVHEAVEWLAIHGVGPRNRPVFVALLDRDDLTADVMERVLDLGLTGIRRYLPVAATVHLLRTVLYRTDLTRDRLDRAVRLGHLWLTSHKGKPEASFVLRPLLTRPETDAPWHAGTIGHALAWLKVQDTSREASFVVGHVLAHPHLAAGDVERAVGHAARWLVAQGTSADASFVLRPLLSRDDPERIWTAEATAAAVMWLEHHTTREDAAYVLRSLLDHPALPPALTAPVAERALAWLAAHHRAARSVLPGLLALPGPHGPDACAAALGWLEVHHATLEACYVLDPVLDHPALDGQRAEDAIGYALAWLAGHGTSDAASFVFRRLLARDDLADDVTAAAVGSALTWLEPRHTDAEARFVLGAVLRHPEPGQHPGQEGHPGQERAITFALAWLRAHGTADHAGYVLRRLLGHPDGHPAAQDTDPDPDPEWADEAVRHAFRWLEIHHVGRQAGLVVWPLLGQPGLDPQQRCRAAELALQRLVDHPSELGSQRVRQLCRLGEVPPELGARIADQALALMGSRRGVRELLPPVLRRRDIHPDQVARLADRALEHLADSPTRGKWGQPLRVLLSRADLDAERKERAAERALEWLRANPVTTFSGLILEQLLKNGHLDAAGGDVVSMALGWLDVHATHTFAGNFLAELLSRPDLTPGQYDDCAAYALRWLGTAERTDSRVPPLMEALLHRPDRTDGS</sequence>
<evidence type="ECO:0000313" key="2">
    <source>
        <dbReference type="EMBL" id="ADI12228.1"/>
    </source>
</evidence>
<dbReference type="STRING" id="749414.SBI_09110"/>
<dbReference type="EMBL" id="CP002047">
    <property type="protein sequence ID" value="ADI12228.1"/>
    <property type="molecule type" value="Genomic_DNA"/>
</dbReference>
<keyword evidence="3" id="KW-1185">Reference proteome</keyword>
<feature type="region of interest" description="Disordered" evidence="1">
    <location>
        <begin position="238"/>
        <end position="260"/>
    </location>
</feature>
<dbReference type="eggNOG" id="COG0265">
    <property type="taxonomic scope" value="Bacteria"/>
</dbReference>
<dbReference type="HOGENOM" id="CLU_250127_0_0_11"/>
<evidence type="ECO:0008006" key="4">
    <source>
        <dbReference type="Google" id="ProtNLM"/>
    </source>
</evidence>
<dbReference type="SUPFAM" id="SSF50494">
    <property type="entry name" value="Trypsin-like serine proteases"/>
    <property type="match status" value="1"/>
</dbReference>
<protein>
    <recommendedName>
        <fullName evidence="4">Trypsin-like peptidase domain-containing protein</fullName>
    </recommendedName>
</protein>
<dbReference type="Pfam" id="PF13365">
    <property type="entry name" value="Trypsin_2"/>
    <property type="match status" value="1"/>
</dbReference>
<reference evidence="2 3" key="1">
    <citation type="journal article" date="2010" name="J. Bacteriol.">
        <title>Genome sequence of the milbemycin-producing bacterium Streptomyces bingchenggensis.</title>
        <authorList>
            <person name="Wang X.J."/>
            <person name="Yan Y.J."/>
            <person name="Zhang B."/>
            <person name="An J."/>
            <person name="Wang J.J."/>
            <person name="Tian J."/>
            <person name="Jiang L."/>
            <person name="Chen Y.H."/>
            <person name="Huang S.X."/>
            <person name="Yin M."/>
            <person name="Zhang J."/>
            <person name="Gao A.L."/>
            <person name="Liu C.X."/>
            <person name="Zhu Z.X."/>
            <person name="Xiang W.S."/>
        </authorList>
    </citation>
    <scope>NUCLEOTIDE SEQUENCE [LARGE SCALE GENOMIC DNA]</scope>
    <source>
        <strain evidence="2 3">BCW-1</strain>
    </source>
</reference>
<dbReference type="InterPro" id="IPR009003">
    <property type="entry name" value="Peptidase_S1_PA"/>
</dbReference>
<evidence type="ECO:0000313" key="3">
    <source>
        <dbReference type="Proteomes" id="UP000000377"/>
    </source>
</evidence>
<dbReference type="Proteomes" id="UP000000377">
    <property type="component" value="Chromosome"/>
</dbReference>
<dbReference type="SUPFAM" id="SSF52540">
    <property type="entry name" value="P-loop containing nucleoside triphosphate hydrolases"/>
    <property type="match status" value="1"/>
</dbReference>
<gene>
    <name evidence="2" type="ordered locus">SBI_09110</name>
</gene>